<evidence type="ECO:0000256" key="1">
    <source>
        <dbReference type="SAM" id="Coils"/>
    </source>
</evidence>
<protein>
    <submittedName>
        <fullName evidence="2">Uncharacterized protein</fullName>
    </submittedName>
</protein>
<dbReference type="AlphaFoldDB" id="A0A069AR72"/>
<dbReference type="EMBL" id="LK933149">
    <property type="protein sequence ID" value="CDT42215.1"/>
    <property type="molecule type" value="Genomic_DNA"/>
</dbReference>
<keyword evidence="1" id="KW-0175">Coiled coil</keyword>
<gene>
    <name evidence="2" type="ORF">BN1095_470080</name>
</gene>
<proteinExistence type="predicted"/>
<name>A0A069AR72_CLODI</name>
<accession>A0A069AR72</accession>
<reference evidence="2" key="1">
    <citation type="submission" date="2014-07" db="EMBL/GenBank/DDBJ databases">
        <authorList>
            <person name="Monot Marc"/>
        </authorList>
    </citation>
    <scope>NUCLEOTIDE SEQUENCE</scope>
    <source>
        <strain evidence="2">7032989</strain>
    </source>
</reference>
<sequence>MRTISLKIVFVSYIMYLNRESLIYRNEEVTKMKVGNINGQAPITNGLDSCQSEVQGLEQKKKALQDEIEKVRSDKSIDGETAKLKIEALKKEIEEIENKIQELKGNKAQKTNKEENNVSEVNNNLLERKKESSNNENVKQLYDVFERSSEDEQWDNTYRVLQDDKNLKVKFNRPI</sequence>
<feature type="coiled-coil region" evidence="1">
    <location>
        <begin position="47"/>
        <end position="116"/>
    </location>
</feature>
<evidence type="ECO:0000313" key="2">
    <source>
        <dbReference type="EMBL" id="CDT42215.1"/>
    </source>
</evidence>
<organism evidence="2">
    <name type="scientific">Clostridioides difficile</name>
    <name type="common">Peptoclostridium difficile</name>
    <dbReference type="NCBI Taxonomy" id="1496"/>
    <lineage>
        <taxon>Bacteria</taxon>
        <taxon>Bacillati</taxon>
        <taxon>Bacillota</taxon>
        <taxon>Clostridia</taxon>
        <taxon>Peptostreptococcales</taxon>
        <taxon>Peptostreptococcaceae</taxon>
        <taxon>Clostridioides</taxon>
    </lineage>
</organism>